<accession>A0AAD1FII7</accession>
<name>A0AAD1FII7_STRIT</name>
<dbReference type="Proteomes" id="UP000217792">
    <property type="component" value="Chromosome"/>
</dbReference>
<keyword evidence="1" id="KW-1133">Transmembrane helix</keyword>
<sequence length="271" mass="31997">MINNISRIISHWESDKIYNILVRFMLIYLRIALLVLACIFYFFLYNKSAVVITVLSEVLIVFISTVIIISRNVLSQSLLLILQDQIDLQKYLELVTKIYGERTYNKKESANLFNLSQAMVSLYKGDFHQVLQYIQKINTSRSLAVYEKYYRLNIFYIKGVVYAHLKDNRLYDELAKEQDKEISKVDKHNIIARLESIIDILKGQATNYFEIAEPEHHLGRVMFTYYNALNAQLKGEEARTRELFENIAQENPELFYVQEAKRYLEESYIKV</sequence>
<proteinExistence type="predicted"/>
<gene>
    <name evidence="2" type="ORF">SITYG_01530</name>
</gene>
<evidence type="ECO:0000313" key="2">
    <source>
        <dbReference type="EMBL" id="BAW16139.1"/>
    </source>
</evidence>
<feature type="transmembrane region" description="Helical" evidence="1">
    <location>
        <begin position="49"/>
        <end position="69"/>
    </location>
</feature>
<evidence type="ECO:0000256" key="1">
    <source>
        <dbReference type="SAM" id="Phobius"/>
    </source>
</evidence>
<protein>
    <submittedName>
        <fullName evidence="2">Uncharacterized protein</fullName>
    </submittedName>
</protein>
<dbReference type="AlphaFoldDB" id="A0AAD1FII7"/>
<feature type="transmembrane region" description="Helical" evidence="1">
    <location>
        <begin position="20"/>
        <end position="43"/>
    </location>
</feature>
<dbReference type="RefSeq" id="WP_096362426.1">
    <property type="nucleotide sequence ID" value="NZ_AP014880.1"/>
</dbReference>
<evidence type="ECO:0000313" key="3">
    <source>
        <dbReference type="Proteomes" id="UP000217792"/>
    </source>
</evidence>
<keyword evidence="1" id="KW-0472">Membrane</keyword>
<keyword evidence="1" id="KW-0812">Transmembrane</keyword>
<reference evidence="2 3" key="1">
    <citation type="journal article" date="2017" name="Infect. Immun.">
        <title>Characterization of the Pathogenicity of Streptococcus intermedius TYG1620 Isolated from a Human Brain Abscess Based on the Complete Genome Sequence with Transcriptome Analysis and Transposon Mutagenesis in a Murine Subcutaneous Abscess Model.</title>
        <authorList>
            <person name="Hasegawa N."/>
            <person name="Sekizuka T."/>
            <person name="Sugi Y."/>
            <person name="Kawakami N."/>
            <person name="Ogasawara Y."/>
            <person name="Kato K."/>
            <person name="Yamashita A."/>
            <person name="Takeuchi F."/>
            <person name="Kuroda M."/>
        </authorList>
    </citation>
    <scope>NUCLEOTIDE SEQUENCE [LARGE SCALE GENOMIC DNA]</scope>
    <source>
        <strain evidence="2 3">TYG1620</strain>
    </source>
</reference>
<organism evidence="2 3">
    <name type="scientific">Streptococcus intermedius</name>
    <dbReference type="NCBI Taxonomy" id="1338"/>
    <lineage>
        <taxon>Bacteria</taxon>
        <taxon>Bacillati</taxon>
        <taxon>Bacillota</taxon>
        <taxon>Bacilli</taxon>
        <taxon>Lactobacillales</taxon>
        <taxon>Streptococcaceae</taxon>
        <taxon>Streptococcus</taxon>
        <taxon>Streptococcus anginosus group</taxon>
    </lineage>
</organism>
<dbReference type="EMBL" id="AP014880">
    <property type="protein sequence ID" value="BAW16139.1"/>
    <property type="molecule type" value="Genomic_DNA"/>
</dbReference>